<dbReference type="Gene3D" id="3.30.70.920">
    <property type="match status" value="1"/>
</dbReference>
<evidence type="ECO:0000259" key="1">
    <source>
        <dbReference type="Pfam" id="PF01037"/>
    </source>
</evidence>
<gene>
    <name evidence="2" type="ORF">B6A10_09760</name>
</gene>
<organism evidence="2 3">
    <name type="scientific">Flavobacterium pokkalii</name>
    <dbReference type="NCBI Taxonomy" id="1940408"/>
    <lineage>
        <taxon>Bacteria</taxon>
        <taxon>Pseudomonadati</taxon>
        <taxon>Bacteroidota</taxon>
        <taxon>Flavobacteriia</taxon>
        <taxon>Flavobacteriales</taxon>
        <taxon>Flavobacteriaceae</taxon>
        <taxon>Flavobacterium</taxon>
    </lineage>
</organism>
<dbReference type="Proteomes" id="UP000661715">
    <property type="component" value="Unassembled WGS sequence"/>
</dbReference>
<keyword evidence="3" id="KW-1185">Reference proteome</keyword>
<dbReference type="SUPFAM" id="SSF54909">
    <property type="entry name" value="Dimeric alpha+beta barrel"/>
    <property type="match status" value="1"/>
</dbReference>
<dbReference type="Pfam" id="PF01037">
    <property type="entry name" value="AsnC_trans_reg"/>
    <property type="match status" value="1"/>
</dbReference>
<evidence type="ECO:0000313" key="2">
    <source>
        <dbReference type="EMBL" id="MBD0725463.1"/>
    </source>
</evidence>
<reference evidence="2 3" key="1">
    <citation type="journal article" date="2020" name="Microbiol. Res.">
        <title>Flavobacterium pokkalii sp. nov., a novel plant growth promoting native rhizobacteria isolated from pokkali rice grown in coastal saline affected agricultural regions of southern India, Kerala.</title>
        <authorList>
            <person name="Menon R.R."/>
            <person name="Kumari S."/>
            <person name="Viver T."/>
            <person name="Rameshkumar N."/>
        </authorList>
    </citation>
    <scope>NUCLEOTIDE SEQUENCE [LARGE SCALE GENOMIC DNA]</scope>
    <source>
        <strain evidence="2 3">L1I52</strain>
    </source>
</reference>
<proteinExistence type="predicted"/>
<dbReference type="EMBL" id="NASZ01000014">
    <property type="protein sequence ID" value="MBD0725463.1"/>
    <property type="molecule type" value="Genomic_DNA"/>
</dbReference>
<feature type="domain" description="Transcription regulator AsnC/Lrp ligand binding" evidence="1">
    <location>
        <begin position="2"/>
        <end position="55"/>
    </location>
</feature>
<sequence length="57" mass="6717">MNKTPEVMEVYHIERNYDFSVKAVMLNMESYQKFVLHQLANIPNIDHTQSSFVLSNN</sequence>
<evidence type="ECO:0000313" key="3">
    <source>
        <dbReference type="Proteomes" id="UP000661715"/>
    </source>
</evidence>
<accession>A0ABR7UT68</accession>
<dbReference type="InterPro" id="IPR011008">
    <property type="entry name" value="Dimeric_a/b-barrel"/>
</dbReference>
<name>A0ABR7UT68_9FLAO</name>
<protein>
    <recommendedName>
        <fullName evidence="1">Transcription regulator AsnC/Lrp ligand binding domain-containing protein</fullName>
    </recommendedName>
</protein>
<comment type="caution">
    <text evidence="2">The sequence shown here is derived from an EMBL/GenBank/DDBJ whole genome shotgun (WGS) entry which is preliminary data.</text>
</comment>
<dbReference type="InterPro" id="IPR019887">
    <property type="entry name" value="Tscrpt_reg_AsnC/Lrp_C"/>
</dbReference>